<protein>
    <submittedName>
        <fullName evidence="7">Transcriptional regulator, GntR family with aminotransferase domain</fullName>
    </submittedName>
</protein>
<dbReference type="Pfam" id="PF00155">
    <property type="entry name" value="Aminotran_1_2"/>
    <property type="match status" value="1"/>
</dbReference>
<dbReference type="CDD" id="cd07377">
    <property type="entry name" value="WHTH_GntR"/>
    <property type="match status" value="1"/>
</dbReference>
<dbReference type="OrthoDB" id="9804020at2"/>
<dbReference type="InterPro" id="IPR036390">
    <property type="entry name" value="WH_DNA-bd_sf"/>
</dbReference>
<dbReference type="InterPro" id="IPR004839">
    <property type="entry name" value="Aminotransferase_I/II_large"/>
</dbReference>
<dbReference type="SUPFAM" id="SSF46785">
    <property type="entry name" value="Winged helix' DNA-binding domain"/>
    <property type="match status" value="1"/>
</dbReference>
<dbReference type="InterPro" id="IPR015424">
    <property type="entry name" value="PyrdxlP-dep_Trfase"/>
</dbReference>
<dbReference type="CDD" id="cd00609">
    <property type="entry name" value="AAT_like"/>
    <property type="match status" value="1"/>
</dbReference>
<dbReference type="AlphaFoldDB" id="F0Q4A0"/>
<dbReference type="GO" id="GO:0030170">
    <property type="term" value="F:pyridoxal phosphate binding"/>
    <property type="evidence" value="ECO:0007669"/>
    <property type="project" value="InterPro"/>
</dbReference>
<dbReference type="GO" id="GO:0003677">
    <property type="term" value="F:DNA binding"/>
    <property type="evidence" value="ECO:0007669"/>
    <property type="project" value="UniProtKB-KW"/>
</dbReference>
<dbReference type="PANTHER" id="PTHR46577">
    <property type="entry name" value="HTH-TYPE TRANSCRIPTIONAL REGULATORY PROTEIN GABR"/>
    <property type="match status" value="1"/>
</dbReference>
<dbReference type="PRINTS" id="PR00035">
    <property type="entry name" value="HTHGNTR"/>
</dbReference>
<keyword evidence="7" id="KW-0808">Transferase</keyword>
<dbReference type="HOGENOM" id="CLU_017584_0_1_4"/>
<comment type="similarity">
    <text evidence="1">In the C-terminal section; belongs to the class-I pyridoxal-phosphate-dependent aminotransferase family.</text>
</comment>
<dbReference type="KEGG" id="aaa:Acav_4040"/>
<dbReference type="SMART" id="SM00345">
    <property type="entry name" value="HTH_GNTR"/>
    <property type="match status" value="1"/>
</dbReference>
<dbReference type="GeneID" id="34239502"/>
<dbReference type="RefSeq" id="WP_013596404.1">
    <property type="nucleotide sequence ID" value="NC_015138.1"/>
</dbReference>
<dbReference type="SUPFAM" id="SSF53383">
    <property type="entry name" value="PLP-dependent transferases"/>
    <property type="match status" value="1"/>
</dbReference>
<dbReference type="GO" id="GO:0003700">
    <property type="term" value="F:DNA-binding transcription factor activity"/>
    <property type="evidence" value="ECO:0007669"/>
    <property type="project" value="InterPro"/>
</dbReference>
<evidence type="ECO:0000256" key="5">
    <source>
        <dbReference type="ARBA" id="ARBA00023163"/>
    </source>
</evidence>
<keyword evidence="4" id="KW-0238">DNA-binding</keyword>
<dbReference type="PANTHER" id="PTHR46577:SF1">
    <property type="entry name" value="HTH-TYPE TRANSCRIPTIONAL REGULATORY PROTEIN GABR"/>
    <property type="match status" value="1"/>
</dbReference>
<keyword evidence="3" id="KW-0805">Transcription regulation</keyword>
<dbReference type="InterPro" id="IPR015421">
    <property type="entry name" value="PyrdxlP-dep_Trfase_major"/>
</dbReference>
<evidence type="ECO:0000313" key="7">
    <source>
        <dbReference type="EMBL" id="ADX47930.1"/>
    </source>
</evidence>
<dbReference type="InterPro" id="IPR000524">
    <property type="entry name" value="Tscrpt_reg_HTH_GntR"/>
</dbReference>
<evidence type="ECO:0000256" key="1">
    <source>
        <dbReference type="ARBA" id="ARBA00005384"/>
    </source>
</evidence>
<keyword evidence="2" id="KW-0663">Pyridoxal phosphate</keyword>
<dbReference type="Gene3D" id="1.10.10.10">
    <property type="entry name" value="Winged helix-like DNA-binding domain superfamily/Winged helix DNA-binding domain"/>
    <property type="match status" value="1"/>
</dbReference>
<keyword evidence="7" id="KW-0032">Aminotransferase</keyword>
<evidence type="ECO:0000256" key="4">
    <source>
        <dbReference type="ARBA" id="ARBA00023125"/>
    </source>
</evidence>
<organism evidence="7 8">
    <name type="scientific">Paracidovorax avenae (strain ATCC 19860 / DSM 7227 / CCUG 15838 / JCM 20985 / LMG 2117 / NCPPB 1011)</name>
    <name type="common">Acidovorax avenae</name>
    <dbReference type="NCBI Taxonomy" id="643561"/>
    <lineage>
        <taxon>Bacteria</taxon>
        <taxon>Pseudomonadati</taxon>
        <taxon>Pseudomonadota</taxon>
        <taxon>Betaproteobacteria</taxon>
        <taxon>Burkholderiales</taxon>
        <taxon>Comamonadaceae</taxon>
        <taxon>Paracidovorax</taxon>
    </lineage>
</organism>
<gene>
    <name evidence="7" type="ordered locus">Acav_4040</name>
</gene>
<evidence type="ECO:0000256" key="3">
    <source>
        <dbReference type="ARBA" id="ARBA00023015"/>
    </source>
</evidence>
<dbReference type="Proteomes" id="UP000002482">
    <property type="component" value="Chromosome"/>
</dbReference>
<evidence type="ECO:0000259" key="6">
    <source>
        <dbReference type="PROSITE" id="PS50949"/>
    </source>
</evidence>
<dbReference type="Gene3D" id="3.40.640.10">
    <property type="entry name" value="Type I PLP-dependent aspartate aminotransferase-like (Major domain)"/>
    <property type="match status" value="1"/>
</dbReference>
<dbReference type="InterPro" id="IPR036388">
    <property type="entry name" value="WH-like_DNA-bd_sf"/>
</dbReference>
<reference evidence="7" key="1">
    <citation type="submission" date="2011-02" db="EMBL/GenBank/DDBJ databases">
        <title>Complete sequence of Acidovorax avenae subsp. avenae ATCC 19860.</title>
        <authorList>
            <consortium name="US DOE Joint Genome Institute"/>
            <person name="Lucas S."/>
            <person name="Copeland A."/>
            <person name="Lapidus A."/>
            <person name="Cheng J.-F."/>
            <person name="Goodwin L."/>
            <person name="Pitluck S."/>
            <person name="Chertkov O."/>
            <person name="Held B."/>
            <person name="Detter J.C."/>
            <person name="Han C."/>
            <person name="Tapia R."/>
            <person name="Land M."/>
            <person name="Hauser L."/>
            <person name="Kyrpides N."/>
            <person name="Ivanova N."/>
            <person name="Ovchinnikova G."/>
            <person name="Pagani I."/>
            <person name="Gordon S."/>
            <person name="Woyke T."/>
        </authorList>
    </citation>
    <scope>NUCLEOTIDE SEQUENCE</scope>
    <source>
        <strain evidence="7">ATCC 19860</strain>
    </source>
</reference>
<name>F0Q4A0_PARA1</name>
<dbReference type="EMBL" id="CP002521">
    <property type="protein sequence ID" value="ADX47930.1"/>
    <property type="molecule type" value="Genomic_DNA"/>
</dbReference>
<keyword evidence="8" id="KW-1185">Reference proteome</keyword>
<proteinExistence type="inferred from homology"/>
<dbReference type="PROSITE" id="PS50949">
    <property type="entry name" value="HTH_GNTR"/>
    <property type="match status" value="1"/>
</dbReference>
<dbReference type="GO" id="GO:0008483">
    <property type="term" value="F:transaminase activity"/>
    <property type="evidence" value="ECO:0007669"/>
    <property type="project" value="UniProtKB-KW"/>
</dbReference>
<sequence length="494" mass="52855">MTAAHSGRRKGRDLQAELKARILDGTYPAGACLPSTRSLAAERGLARSTVSTVYEQLAAEGFIDSRPGAASRVAQGAAPLAGGGLEAGAGGASRVDGEVRLSALGERVRQLQPPGVSTPAVVPEDPAVVDFVYGPLAGRDFPTSAWERAVRQAGRERPERLAYGDPRGDPGLRAALQSHLSRTRGLACHPDQLMIVNGSQQALDLCARLLVDPGDTVAVENPGYRMAHQVFEAAGAHLAGVEVDAQGLRTDRLPCGAGVRLACVTPTHQFPLGSFLSVPRRHALLAWAQRQGAWIVEDDYDSEYRHALRADATLHTLDAHQSVIYVGTFSKTLSPQLRLGYMVLPRALADVFAAARRLGDRHAPFGTQRALAAMMESGSYDRHVRRIRRLQDARRTALLESIGQYFGDRVVVEGASGGLHVVVRLPGVPCSLEPDLAARALRHGVRIYPLGPFHLPSQADVPDRPAGFVMGYALLEPAQVQEGVRRLAAAFPGV</sequence>
<dbReference type="InterPro" id="IPR051446">
    <property type="entry name" value="HTH_trans_reg/aminotransferase"/>
</dbReference>
<evidence type="ECO:0000313" key="8">
    <source>
        <dbReference type="Proteomes" id="UP000002482"/>
    </source>
</evidence>
<keyword evidence="5" id="KW-0804">Transcription</keyword>
<evidence type="ECO:0000256" key="2">
    <source>
        <dbReference type="ARBA" id="ARBA00022898"/>
    </source>
</evidence>
<dbReference type="Pfam" id="PF00392">
    <property type="entry name" value="GntR"/>
    <property type="match status" value="1"/>
</dbReference>
<accession>F0Q4A0</accession>
<feature type="domain" description="HTH gntR-type" evidence="6">
    <location>
        <begin position="8"/>
        <end position="76"/>
    </location>
</feature>